<comment type="subunit">
    <text evidence="6">Homodimer.</text>
</comment>
<dbReference type="InterPro" id="IPR023048">
    <property type="entry name" value="NADH:quinone_OxRdtase_FMN_depd"/>
</dbReference>
<reference evidence="8 9" key="1">
    <citation type="submission" date="2020-02" db="EMBL/GenBank/DDBJ databases">
        <title>Sequencing the genomes of 1000 actinobacteria strains.</title>
        <authorList>
            <person name="Klenk H.-P."/>
        </authorList>
    </citation>
    <scope>NUCLEOTIDE SEQUENCE [LARGE SCALE GENOMIC DNA]</scope>
    <source>
        <strain evidence="8 9">DSM 19609</strain>
    </source>
</reference>
<name>A0ABX0SFX5_9ACTN</name>
<dbReference type="EC" id="1.7.1.17" evidence="6"/>
<dbReference type="Gene3D" id="3.40.50.360">
    <property type="match status" value="1"/>
</dbReference>
<dbReference type="EC" id="1.6.5.-" evidence="6"/>
<dbReference type="HAMAP" id="MF_01216">
    <property type="entry name" value="Azoreductase_type1"/>
    <property type="match status" value="1"/>
</dbReference>
<feature type="domain" description="Flavodoxin-like fold" evidence="7">
    <location>
        <begin position="1"/>
        <end position="200"/>
    </location>
</feature>
<comment type="similarity">
    <text evidence="6">Belongs to the azoreductase type 1 family.</text>
</comment>
<dbReference type="RefSeq" id="WP_167165186.1">
    <property type="nucleotide sequence ID" value="NZ_BAAAOO010000002.1"/>
</dbReference>
<protein>
    <recommendedName>
        <fullName evidence="6">FMN dependent NADH:quinone oxidoreductase</fullName>
        <ecNumber evidence="6">1.6.5.-</ecNumber>
    </recommendedName>
    <alternativeName>
        <fullName evidence="6">Azo-dye reductase</fullName>
    </alternativeName>
    <alternativeName>
        <fullName evidence="6">FMN-dependent NADH-azo compound oxidoreductase</fullName>
    </alternativeName>
    <alternativeName>
        <fullName evidence="6">FMN-dependent NADH-azoreductase</fullName>
        <ecNumber evidence="6">1.7.1.17</ecNumber>
    </alternativeName>
</protein>
<accession>A0ABX0SFX5</accession>
<comment type="catalytic activity">
    <reaction evidence="5">
        <text>N,N-dimethyl-1,4-phenylenediamine + anthranilate + 2 NAD(+) = 2-(4-dimethylaminophenyl)diazenylbenzoate + 2 NADH + 2 H(+)</text>
        <dbReference type="Rhea" id="RHEA:55872"/>
        <dbReference type="ChEBI" id="CHEBI:15378"/>
        <dbReference type="ChEBI" id="CHEBI:15783"/>
        <dbReference type="ChEBI" id="CHEBI:16567"/>
        <dbReference type="ChEBI" id="CHEBI:57540"/>
        <dbReference type="ChEBI" id="CHEBI:57945"/>
        <dbReference type="ChEBI" id="CHEBI:71579"/>
        <dbReference type="EC" id="1.7.1.17"/>
    </reaction>
    <physiologicalReaction direction="right-to-left" evidence="5">
        <dbReference type="Rhea" id="RHEA:55874"/>
    </physiologicalReaction>
</comment>
<comment type="cofactor">
    <cofactor evidence="6">
        <name>FMN</name>
        <dbReference type="ChEBI" id="CHEBI:58210"/>
    </cofactor>
    <text evidence="6">Binds 1 FMN per subunit.</text>
</comment>
<dbReference type="PANTHER" id="PTHR43741:SF7">
    <property type="entry name" value="FMN-DEPENDENT NADH:QUINONE OXIDOREDUCTASE"/>
    <property type="match status" value="1"/>
</dbReference>
<evidence type="ECO:0000256" key="6">
    <source>
        <dbReference type="HAMAP-Rule" id="MF_01216"/>
    </source>
</evidence>
<evidence type="ECO:0000259" key="7">
    <source>
        <dbReference type="Pfam" id="PF02525"/>
    </source>
</evidence>
<feature type="binding site" evidence="6">
    <location>
        <begin position="16"/>
        <end position="18"/>
    </location>
    <ligand>
        <name>FMN</name>
        <dbReference type="ChEBI" id="CHEBI:58210"/>
    </ligand>
</feature>
<dbReference type="PANTHER" id="PTHR43741">
    <property type="entry name" value="FMN-DEPENDENT NADH-AZOREDUCTASE 1"/>
    <property type="match status" value="1"/>
</dbReference>
<dbReference type="SUPFAM" id="SSF52218">
    <property type="entry name" value="Flavoproteins"/>
    <property type="match status" value="1"/>
</dbReference>
<dbReference type="Pfam" id="PF02525">
    <property type="entry name" value="Flavodoxin_2"/>
    <property type="match status" value="1"/>
</dbReference>
<evidence type="ECO:0000256" key="2">
    <source>
        <dbReference type="ARBA" id="ARBA00022643"/>
    </source>
</evidence>
<organism evidence="8 9">
    <name type="scientific">Brooklawnia cerclae</name>
    <dbReference type="NCBI Taxonomy" id="349934"/>
    <lineage>
        <taxon>Bacteria</taxon>
        <taxon>Bacillati</taxon>
        <taxon>Actinomycetota</taxon>
        <taxon>Actinomycetes</taxon>
        <taxon>Propionibacteriales</taxon>
        <taxon>Propionibacteriaceae</taxon>
        <taxon>Brooklawnia</taxon>
    </lineage>
</organism>
<evidence type="ECO:0000256" key="3">
    <source>
        <dbReference type="ARBA" id="ARBA00023002"/>
    </source>
</evidence>
<keyword evidence="4 6" id="KW-0520">NAD</keyword>
<proteinExistence type="inferred from homology"/>
<evidence type="ECO:0000256" key="4">
    <source>
        <dbReference type="ARBA" id="ARBA00023027"/>
    </source>
</evidence>
<evidence type="ECO:0000313" key="8">
    <source>
        <dbReference type="EMBL" id="NIH56228.1"/>
    </source>
</evidence>
<sequence length="205" mass="22930">MKLLVVRAHPLDSTRSRSMRMVDTFIEGFRAKHPDALVEDINLYNAAVPEIDIDLITGWDALRSGEAFIHLTPTQQAKLTLFENYTMQFLSADVVVVANPLWNLSIPTRLKAWIDTVCRAGVTFRYNEKGEAEGLAGGRTVVHLQASGGHFNGEDPACKYLRAMFTFLGCRYEELTAEGMDHEPDRAEEIMAEALDKARELGESL</sequence>
<evidence type="ECO:0000256" key="5">
    <source>
        <dbReference type="ARBA" id="ARBA00048542"/>
    </source>
</evidence>
<keyword evidence="9" id="KW-1185">Reference proteome</keyword>
<dbReference type="InterPro" id="IPR029039">
    <property type="entry name" value="Flavoprotein-like_sf"/>
</dbReference>
<comment type="caution">
    <text evidence="6">Lacks conserved residue(s) required for the propagation of feature annotation.</text>
</comment>
<keyword evidence="2 6" id="KW-0288">FMN</keyword>
<gene>
    <name evidence="6" type="primary">azoR</name>
    <name evidence="8" type="ORF">FB473_000873</name>
</gene>
<dbReference type="Proteomes" id="UP000749311">
    <property type="component" value="Unassembled WGS sequence"/>
</dbReference>
<dbReference type="InterPro" id="IPR003680">
    <property type="entry name" value="Flavodoxin_fold"/>
</dbReference>
<comment type="catalytic activity">
    <reaction evidence="6">
        <text>2 a quinone + NADH + H(+) = 2 a 1,4-benzosemiquinone + NAD(+)</text>
        <dbReference type="Rhea" id="RHEA:65952"/>
        <dbReference type="ChEBI" id="CHEBI:15378"/>
        <dbReference type="ChEBI" id="CHEBI:57540"/>
        <dbReference type="ChEBI" id="CHEBI:57945"/>
        <dbReference type="ChEBI" id="CHEBI:132124"/>
        <dbReference type="ChEBI" id="CHEBI:134225"/>
    </reaction>
</comment>
<dbReference type="EMBL" id="JAAMOZ010000001">
    <property type="protein sequence ID" value="NIH56228.1"/>
    <property type="molecule type" value="Genomic_DNA"/>
</dbReference>
<comment type="function">
    <text evidence="6">Also exhibits azoreductase activity. Catalyzes the reductive cleavage of the azo bond in aromatic azo compounds to the corresponding amines.</text>
</comment>
<evidence type="ECO:0000313" key="9">
    <source>
        <dbReference type="Proteomes" id="UP000749311"/>
    </source>
</evidence>
<keyword evidence="1 6" id="KW-0285">Flavoprotein</keyword>
<comment type="function">
    <text evidence="6">Quinone reductase that provides resistance to thiol-specific stress caused by electrophilic quinones.</text>
</comment>
<dbReference type="InterPro" id="IPR050104">
    <property type="entry name" value="FMN-dep_NADH:Q_OxRdtase_AzoR1"/>
</dbReference>
<keyword evidence="3 6" id="KW-0560">Oxidoreductase</keyword>
<dbReference type="GO" id="GO:0016491">
    <property type="term" value="F:oxidoreductase activity"/>
    <property type="evidence" value="ECO:0007669"/>
    <property type="project" value="UniProtKB-KW"/>
</dbReference>
<comment type="caution">
    <text evidence="8">The sequence shown here is derived from an EMBL/GenBank/DDBJ whole genome shotgun (WGS) entry which is preliminary data.</text>
</comment>
<evidence type="ECO:0000256" key="1">
    <source>
        <dbReference type="ARBA" id="ARBA00022630"/>
    </source>
</evidence>